<accession>A0A5C5ZUU0</accession>
<dbReference type="InterPro" id="IPR001466">
    <property type="entry name" value="Beta-lactam-related"/>
</dbReference>
<dbReference type="GO" id="GO:0016787">
    <property type="term" value="F:hydrolase activity"/>
    <property type="evidence" value="ECO:0007669"/>
    <property type="project" value="UniProtKB-KW"/>
</dbReference>
<organism evidence="2 3">
    <name type="scientific">Neorhodopirellula pilleata</name>
    <dbReference type="NCBI Taxonomy" id="2714738"/>
    <lineage>
        <taxon>Bacteria</taxon>
        <taxon>Pseudomonadati</taxon>
        <taxon>Planctomycetota</taxon>
        <taxon>Planctomycetia</taxon>
        <taxon>Pirellulales</taxon>
        <taxon>Pirellulaceae</taxon>
        <taxon>Neorhodopirellula</taxon>
    </lineage>
</organism>
<gene>
    <name evidence="2" type="primary">estB</name>
    <name evidence="2" type="ORF">Pla100_51820</name>
</gene>
<evidence type="ECO:0000313" key="2">
    <source>
        <dbReference type="EMBL" id="TWT91334.1"/>
    </source>
</evidence>
<dbReference type="EC" id="3.1.1.-" evidence="2"/>
<dbReference type="SUPFAM" id="SSF56601">
    <property type="entry name" value="beta-lactamase/transpeptidase-like"/>
    <property type="match status" value="1"/>
</dbReference>
<dbReference type="Gene3D" id="3.40.710.10">
    <property type="entry name" value="DD-peptidase/beta-lactamase superfamily"/>
    <property type="match status" value="1"/>
</dbReference>
<protein>
    <submittedName>
        <fullName evidence="2">Esterase EstB</fullName>
        <ecNumber evidence="2">3.1.1.-</ecNumber>
    </submittedName>
</protein>
<dbReference type="PANTHER" id="PTHR43283">
    <property type="entry name" value="BETA-LACTAMASE-RELATED"/>
    <property type="match status" value="1"/>
</dbReference>
<feature type="domain" description="Beta-lactamase-related" evidence="1">
    <location>
        <begin position="58"/>
        <end position="407"/>
    </location>
</feature>
<evidence type="ECO:0000259" key="1">
    <source>
        <dbReference type="Pfam" id="PF00144"/>
    </source>
</evidence>
<keyword evidence="3" id="KW-1185">Reference proteome</keyword>
<dbReference type="InterPro" id="IPR012338">
    <property type="entry name" value="Beta-lactam/transpept-like"/>
</dbReference>
<dbReference type="InterPro" id="IPR050789">
    <property type="entry name" value="Diverse_Enzym_Activities"/>
</dbReference>
<name>A0A5C5ZUU0_9BACT</name>
<evidence type="ECO:0000313" key="3">
    <source>
        <dbReference type="Proteomes" id="UP000316213"/>
    </source>
</evidence>
<sequence length="431" mass="47552">MNLLLRSNIALTVLSVIVLNIAVAPRLWADQPNAAFRLSKSDPEQVGMSNGKLALIHKAMRESIEENAIVGGIVMIARDAKIVLHEAYGHADRENSVEMKTDTIVRIFSMTKAITSAAAMMLCDEGKLSPSDPVSKFIPELESPMVVNGDKLRPASKPILIADLLRHTSGLSYGRSGNELHDQAFEKADLMSHDQTLAQMQSKLGSVPLLFEPGIDWHYGISTDVLGRVVEIVSGMTLDQFFAQRIFVPLGMVDTGFFVPASKADRFAQTYKRQKDGSLKVNDDPKQRNYLEPPRMLSGGGGLVSTSSDYMRFLLMIIGGGQLGDVQLLRPETVSLMTTNQMAPESGWVTFGDEVRMGVGYGFGFNVRPSIGDWNPSGVPNEYGWGGAASTHYWVSPDDNLIVVTLEQVMPYQWHTEFKIKPLVYESIRRE</sequence>
<reference evidence="2 3" key="1">
    <citation type="submission" date="2019-02" db="EMBL/GenBank/DDBJ databases">
        <title>Deep-cultivation of Planctomycetes and their phenomic and genomic characterization uncovers novel biology.</title>
        <authorList>
            <person name="Wiegand S."/>
            <person name="Jogler M."/>
            <person name="Boedeker C."/>
            <person name="Pinto D."/>
            <person name="Vollmers J."/>
            <person name="Rivas-Marin E."/>
            <person name="Kohn T."/>
            <person name="Peeters S.H."/>
            <person name="Heuer A."/>
            <person name="Rast P."/>
            <person name="Oberbeckmann S."/>
            <person name="Bunk B."/>
            <person name="Jeske O."/>
            <person name="Meyerdierks A."/>
            <person name="Storesund J.E."/>
            <person name="Kallscheuer N."/>
            <person name="Luecker S."/>
            <person name="Lage O.M."/>
            <person name="Pohl T."/>
            <person name="Merkel B.J."/>
            <person name="Hornburger P."/>
            <person name="Mueller R.-W."/>
            <person name="Bruemmer F."/>
            <person name="Labrenz M."/>
            <person name="Spormann A.M."/>
            <person name="Op Den Camp H."/>
            <person name="Overmann J."/>
            <person name="Amann R."/>
            <person name="Jetten M.S.M."/>
            <person name="Mascher T."/>
            <person name="Medema M.H."/>
            <person name="Devos D.P."/>
            <person name="Kaster A.-K."/>
            <person name="Ovreas L."/>
            <person name="Rohde M."/>
            <person name="Galperin M.Y."/>
            <person name="Jogler C."/>
        </authorList>
    </citation>
    <scope>NUCLEOTIDE SEQUENCE [LARGE SCALE GENOMIC DNA]</scope>
    <source>
        <strain evidence="2 3">Pla100</strain>
    </source>
</reference>
<dbReference type="PANTHER" id="PTHR43283:SF3">
    <property type="entry name" value="BETA-LACTAMASE FAMILY PROTEIN (AFU_ORTHOLOGUE AFUA_5G07500)"/>
    <property type="match status" value="1"/>
</dbReference>
<dbReference type="Proteomes" id="UP000316213">
    <property type="component" value="Unassembled WGS sequence"/>
</dbReference>
<dbReference type="EMBL" id="SJPM01000015">
    <property type="protein sequence ID" value="TWT91334.1"/>
    <property type="molecule type" value="Genomic_DNA"/>
</dbReference>
<dbReference type="RefSeq" id="WP_146581207.1">
    <property type="nucleotide sequence ID" value="NZ_SJPM01000015.1"/>
</dbReference>
<comment type="caution">
    <text evidence="2">The sequence shown here is derived from an EMBL/GenBank/DDBJ whole genome shotgun (WGS) entry which is preliminary data.</text>
</comment>
<keyword evidence="2" id="KW-0378">Hydrolase</keyword>
<dbReference type="OrthoDB" id="9770183at2"/>
<proteinExistence type="predicted"/>
<dbReference type="AlphaFoldDB" id="A0A5C5ZUU0"/>
<dbReference type="Pfam" id="PF00144">
    <property type="entry name" value="Beta-lactamase"/>
    <property type="match status" value="1"/>
</dbReference>